<feature type="transmembrane region" description="Helical" evidence="1">
    <location>
        <begin position="72"/>
        <end position="92"/>
    </location>
</feature>
<reference evidence="2" key="1">
    <citation type="submission" date="2021-02" db="EMBL/GenBank/DDBJ databases">
        <authorList>
            <person name="Nowell W R."/>
        </authorList>
    </citation>
    <scope>NUCLEOTIDE SEQUENCE</scope>
</reference>
<feature type="transmembrane region" description="Helical" evidence="1">
    <location>
        <begin position="147"/>
        <end position="165"/>
    </location>
</feature>
<evidence type="ECO:0000256" key="1">
    <source>
        <dbReference type="SAM" id="Phobius"/>
    </source>
</evidence>
<evidence type="ECO:0000313" key="2">
    <source>
        <dbReference type="EMBL" id="CAF4335347.1"/>
    </source>
</evidence>
<dbReference type="EMBL" id="CAJOBO010001081">
    <property type="protein sequence ID" value="CAF4335347.1"/>
    <property type="molecule type" value="Genomic_DNA"/>
</dbReference>
<feature type="transmembrane region" description="Helical" evidence="1">
    <location>
        <begin position="30"/>
        <end position="52"/>
    </location>
</feature>
<accession>A0A820JZ72</accession>
<dbReference type="Proteomes" id="UP000663851">
    <property type="component" value="Unassembled WGS sequence"/>
</dbReference>
<dbReference type="AlphaFoldDB" id="A0A820JZ72"/>
<name>A0A820JZ72_9BILA</name>
<proteinExistence type="predicted"/>
<gene>
    <name evidence="2" type="ORF">HFQ381_LOCUS15737</name>
</gene>
<comment type="caution">
    <text evidence="2">The sequence shown here is derived from an EMBL/GenBank/DDBJ whole genome shotgun (WGS) entry which is preliminary data.</text>
</comment>
<sequence length="253" mass="29017">MLEQIHDDSKPKQPSAAFDEMHKFFKGPKYLLTFKLPLFLIGAVIYIFYYIAKKVLLHLIRLYFEILTCADSVINAMFNYTALLTIAFPKFIRHWRIECYRKVLQPTGFFIKTRIIPALRLIGLETIWLSVHHVLKPFFRGLFKCLYFFHINVLLPVGKFLIYMVPIIRRNIKLFGLDPIQRVAFQLDYFAYESILKPCGQALSKALPMFVTTCTAIAEIVANSINTIAGAISITSNAIVSAMQSIHVSNQSS</sequence>
<keyword evidence="1" id="KW-1133">Transmembrane helix</keyword>
<keyword evidence="1" id="KW-0472">Membrane</keyword>
<evidence type="ECO:0000313" key="3">
    <source>
        <dbReference type="Proteomes" id="UP000663851"/>
    </source>
</evidence>
<organism evidence="2 3">
    <name type="scientific">Rotaria socialis</name>
    <dbReference type="NCBI Taxonomy" id="392032"/>
    <lineage>
        <taxon>Eukaryota</taxon>
        <taxon>Metazoa</taxon>
        <taxon>Spiralia</taxon>
        <taxon>Gnathifera</taxon>
        <taxon>Rotifera</taxon>
        <taxon>Eurotatoria</taxon>
        <taxon>Bdelloidea</taxon>
        <taxon>Philodinida</taxon>
        <taxon>Philodinidae</taxon>
        <taxon>Rotaria</taxon>
    </lineage>
</organism>
<protein>
    <submittedName>
        <fullName evidence="2">Uncharacterized protein</fullName>
    </submittedName>
</protein>
<keyword evidence="1" id="KW-0812">Transmembrane</keyword>